<dbReference type="InterPro" id="IPR020904">
    <property type="entry name" value="Sc_DH/Rdtase_CS"/>
</dbReference>
<evidence type="ECO:0000256" key="10">
    <source>
        <dbReference type="ARBA" id="ARBA00068717"/>
    </source>
</evidence>
<comment type="caution">
    <text evidence="13">The sequence shown here is derived from an EMBL/GenBank/DDBJ whole genome shotgun (WGS) entry which is preliminary data.</text>
</comment>
<dbReference type="InterPro" id="IPR036291">
    <property type="entry name" value="NAD(P)-bd_dom_sf"/>
</dbReference>
<comment type="subcellular location">
    <subcellularLocation>
        <location evidence="1">Membrane</location>
        <topology evidence="1">Multi-pass membrane protein</topology>
    </subcellularLocation>
</comment>
<proteinExistence type="inferred from homology"/>
<dbReference type="SUPFAM" id="SSF51735">
    <property type="entry name" value="NAD(P)-binding Rossmann-fold domains"/>
    <property type="match status" value="1"/>
</dbReference>
<name>A0AA38W1S9_9PEZI</name>
<evidence type="ECO:0000256" key="9">
    <source>
        <dbReference type="ARBA" id="ARBA00059620"/>
    </source>
</evidence>
<dbReference type="PRINTS" id="PR00081">
    <property type="entry name" value="GDHRDH"/>
</dbReference>
<evidence type="ECO:0000256" key="11">
    <source>
        <dbReference type="ARBA" id="ARBA00082544"/>
    </source>
</evidence>
<evidence type="ECO:0000256" key="8">
    <source>
        <dbReference type="ARBA" id="ARBA00023136"/>
    </source>
</evidence>
<keyword evidence="6" id="KW-0560">Oxidoreductase</keyword>
<dbReference type="PANTHER" id="PTHR24322:SF736">
    <property type="entry name" value="RETINOL DEHYDROGENASE 10"/>
    <property type="match status" value="1"/>
</dbReference>
<organism evidence="13 14">
    <name type="scientific">Coniochaeta hoffmannii</name>
    <dbReference type="NCBI Taxonomy" id="91930"/>
    <lineage>
        <taxon>Eukaryota</taxon>
        <taxon>Fungi</taxon>
        <taxon>Dikarya</taxon>
        <taxon>Ascomycota</taxon>
        <taxon>Pezizomycotina</taxon>
        <taxon>Sordariomycetes</taxon>
        <taxon>Sordariomycetidae</taxon>
        <taxon>Coniochaetales</taxon>
        <taxon>Coniochaetaceae</taxon>
        <taxon>Coniochaeta</taxon>
    </lineage>
</organism>
<keyword evidence="14" id="KW-1185">Reference proteome</keyword>
<dbReference type="GO" id="GO:0052650">
    <property type="term" value="F:all-trans-retinol dehydrogenase (NADP+) activity"/>
    <property type="evidence" value="ECO:0007669"/>
    <property type="project" value="UniProtKB-ARBA"/>
</dbReference>
<evidence type="ECO:0000313" key="14">
    <source>
        <dbReference type="Proteomes" id="UP001174691"/>
    </source>
</evidence>
<keyword evidence="4" id="KW-0521">NADP</keyword>
<comment type="similarity">
    <text evidence="2 12">Belongs to the short-chain dehydrogenases/reductases (SDR) family.</text>
</comment>
<dbReference type="Gene3D" id="3.40.50.720">
    <property type="entry name" value="NAD(P)-binding Rossmann-like Domain"/>
    <property type="match status" value="1"/>
</dbReference>
<dbReference type="FunFam" id="3.40.50.720:FF:000131">
    <property type="entry name" value="Short-chain dehydrogenase/reductase 3"/>
    <property type="match status" value="1"/>
</dbReference>
<evidence type="ECO:0000256" key="4">
    <source>
        <dbReference type="ARBA" id="ARBA00022857"/>
    </source>
</evidence>
<dbReference type="PRINTS" id="PR00080">
    <property type="entry name" value="SDRFAMILY"/>
</dbReference>
<keyword evidence="7" id="KW-0443">Lipid metabolism</keyword>
<evidence type="ECO:0000256" key="7">
    <source>
        <dbReference type="ARBA" id="ARBA00023098"/>
    </source>
</evidence>
<dbReference type="AlphaFoldDB" id="A0AA38W1S9"/>
<reference evidence="13" key="1">
    <citation type="submission" date="2022-07" db="EMBL/GenBank/DDBJ databases">
        <title>Fungi with potential for degradation of polypropylene.</title>
        <authorList>
            <person name="Gostincar C."/>
        </authorList>
    </citation>
    <scope>NUCLEOTIDE SEQUENCE</scope>
    <source>
        <strain evidence="13">EXF-13287</strain>
    </source>
</reference>
<evidence type="ECO:0000256" key="5">
    <source>
        <dbReference type="ARBA" id="ARBA00022989"/>
    </source>
</evidence>
<dbReference type="PROSITE" id="PS00061">
    <property type="entry name" value="ADH_SHORT"/>
    <property type="match status" value="1"/>
</dbReference>
<dbReference type="PANTHER" id="PTHR24322">
    <property type="entry name" value="PKSB"/>
    <property type="match status" value="1"/>
</dbReference>
<sequence length="322" mass="35393">MSHQEIIQKIVLRATEVAKSPYSLAAVGLLASYSVLSRINAYLSRRAANNNCTDKTWDWKKEVVVITGGSSGIGASIVSKLEKKNIKIIILDRNKPPVRPDQGSNTFFVECNLAEPGAIASAAAHIRAEYGHPTVLVNCAGFSNARPLLDVTEGDLHSVFSVNVIAPIVLSQEFLPAMIERNHGHIVNIASMASFTVQATNVDYACTKAAVLAFHEGLQQELRHLYKAPAVRLSIVHPSYVRTPLVEDLLRKGNMESVTVEPEDVSGAVICALYSGYGSQMVVPPHLTWVARLRSFPMWMQEKIRDSMSELMIEAWNSMPKK</sequence>
<evidence type="ECO:0000313" key="13">
    <source>
        <dbReference type="EMBL" id="KAJ9165408.1"/>
    </source>
</evidence>
<keyword evidence="8" id="KW-0472">Membrane</keyword>
<evidence type="ECO:0000256" key="2">
    <source>
        <dbReference type="ARBA" id="ARBA00006484"/>
    </source>
</evidence>
<dbReference type="Proteomes" id="UP001174691">
    <property type="component" value="Unassembled WGS sequence"/>
</dbReference>
<accession>A0AA38W1S9</accession>
<comment type="function">
    <text evidence="9">Catalyzes the reduction of all-trans-retinal to all-trans-retinol in the presence of NADPH.</text>
</comment>
<dbReference type="GO" id="GO:0016020">
    <property type="term" value="C:membrane"/>
    <property type="evidence" value="ECO:0007669"/>
    <property type="project" value="UniProtKB-SubCell"/>
</dbReference>
<dbReference type="EMBL" id="JANBVN010000004">
    <property type="protein sequence ID" value="KAJ9165408.1"/>
    <property type="molecule type" value="Genomic_DNA"/>
</dbReference>
<evidence type="ECO:0000256" key="1">
    <source>
        <dbReference type="ARBA" id="ARBA00004141"/>
    </source>
</evidence>
<evidence type="ECO:0000256" key="6">
    <source>
        <dbReference type="ARBA" id="ARBA00023002"/>
    </source>
</evidence>
<gene>
    <name evidence="13" type="ORF">NKR19_g455</name>
</gene>
<keyword evidence="3" id="KW-0812">Transmembrane</keyword>
<keyword evidence="5" id="KW-1133">Transmembrane helix</keyword>
<evidence type="ECO:0000256" key="12">
    <source>
        <dbReference type="RuleBase" id="RU000363"/>
    </source>
</evidence>
<evidence type="ECO:0000256" key="3">
    <source>
        <dbReference type="ARBA" id="ARBA00022692"/>
    </source>
</evidence>
<protein>
    <recommendedName>
        <fullName evidence="10">Short-chain dehydrogenase/reductase 3</fullName>
    </recommendedName>
    <alternativeName>
        <fullName evidence="11">Retinal short-chain dehydrogenase/reductase 1</fullName>
    </alternativeName>
</protein>
<dbReference type="Pfam" id="PF00106">
    <property type="entry name" value="adh_short"/>
    <property type="match status" value="1"/>
</dbReference>
<dbReference type="InterPro" id="IPR002347">
    <property type="entry name" value="SDR_fam"/>
</dbReference>